<comment type="caution">
    <text evidence="2">The sequence shown here is derived from an EMBL/GenBank/DDBJ whole genome shotgun (WGS) entry which is preliminary data.</text>
</comment>
<name>A0A2V0P8I4_9CHLO</name>
<dbReference type="EMBL" id="BDRX01000075">
    <property type="protein sequence ID" value="GBF96174.1"/>
    <property type="molecule type" value="Genomic_DNA"/>
</dbReference>
<sequence>MGRIDVPELEDSQRCPVLLRDALTAYLQVISEATGVFDGAGAVLRRLLDGAESDALDAEAAAARLAAAGGSGEGGKGGGAGAAGGGKGASIGTTALHAAAAASPAPEAPAAAAAAVPPQGRRALVDLCSGGGGALVGLVARGVVGRVDSLTMTDLFPNAAAFASAELRLPSVARGCAAPVDAAAVPRELAGAVRTLFNSLHHLPPPLVARVLADAAASRAPGFAAFEVVGRHPVTVLAVVLQALAVPFVLPFAARRPNVAGKLGRLLVALPAAPFAVAWDGFASCMRAYSMAELRAFAAAASTPDYKFAAREAPSRWLGLKPFRLRWIEGAPVRADGGASRGSSGGGSSGDGEGCVGVDVRVA</sequence>
<dbReference type="InParanoid" id="A0A2V0P8I4"/>
<evidence type="ECO:0000313" key="2">
    <source>
        <dbReference type="EMBL" id="GBF96174.1"/>
    </source>
</evidence>
<evidence type="ECO:0000256" key="1">
    <source>
        <dbReference type="SAM" id="MobiDB-lite"/>
    </source>
</evidence>
<dbReference type="OrthoDB" id="550123at2759"/>
<organism evidence="2 3">
    <name type="scientific">Raphidocelis subcapitata</name>
    <dbReference type="NCBI Taxonomy" id="307507"/>
    <lineage>
        <taxon>Eukaryota</taxon>
        <taxon>Viridiplantae</taxon>
        <taxon>Chlorophyta</taxon>
        <taxon>core chlorophytes</taxon>
        <taxon>Chlorophyceae</taxon>
        <taxon>CS clade</taxon>
        <taxon>Sphaeropleales</taxon>
        <taxon>Selenastraceae</taxon>
        <taxon>Raphidocelis</taxon>
    </lineage>
</organism>
<gene>
    <name evidence="2" type="ORF">Rsub_08922</name>
</gene>
<dbReference type="InterPro" id="IPR029063">
    <property type="entry name" value="SAM-dependent_MTases_sf"/>
</dbReference>
<feature type="compositionally biased region" description="Gly residues" evidence="1">
    <location>
        <begin position="339"/>
        <end position="355"/>
    </location>
</feature>
<accession>A0A2V0P8I4</accession>
<evidence type="ECO:0000313" key="3">
    <source>
        <dbReference type="Proteomes" id="UP000247498"/>
    </source>
</evidence>
<feature type="region of interest" description="Disordered" evidence="1">
    <location>
        <begin position="336"/>
        <end position="363"/>
    </location>
</feature>
<proteinExistence type="predicted"/>
<dbReference type="AlphaFoldDB" id="A0A2V0P8I4"/>
<dbReference type="STRING" id="307507.A0A2V0P8I4"/>
<dbReference type="SUPFAM" id="SSF53335">
    <property type="entry name" value="S-adenosyl-L-methionine-dependent methyltransferases"/>
    <property type="match status" value="1"/>
</dbReference>
<evidence type="ECO:0008006" key="4">
    <source>
        <dbReference type="Google" id="ProtNLM"/>
    </source>
</evidence>
<dbReference type="Proteomes" id="UP000247498">
    <property type="component" value="Unassembled WGS sequence"/>
</dbReference>
<reference evidence="2 3" key="1">
    <citation type="journal article" date="2018" name="Sci. Rep.">
        <title>Raphidocelis subcapitata (=Pseudokirchneriella subcapitata) provides an insight into genome evolution and environmental adaptations in the Sphaeropleales.</title>
        <authorList>
            <person name="Suzuki S."/>
            <person name="Yamaguchi H."/>
            <person name="Nakajima N."/>
            <person name="Kawachi M."/>
        </authorList>
    </citation>
    <scope>NUCLEOTIDE SEQUENCE [LARGE SCALE GENOMIC DNA]</scope>
    <source>
        <strain evidence="2 3">NIES-35</strain>
    </source>
</reference>
<keyword evidence="3" id="KW-1185">Reference proteome</keyword>
<protein>
    <recommendedName>
        <fullName evidence="4">Methyltransferase domain-containing protein</fullName>
    </recommendedName>
</protein>